<reference evidence="4 5" key="1">
    <citation type="submission" date="2019-08" db="EMBL/GenBank/DDBJ databases">
        <title>Parahaliea maris sp. nov., isolated from the surface seawater.</title>
        <authorList>
            <person name="Liu Y."/>
        </authorList>
    </citation>
    <scope>NUCLEOTIDE SEQUENCE [LARGE SCALE GENOMIC DNA]</scope>
    <source>
        <strain evidence="4 5">S2-26</strain>
    </source>
</reference>
<keyword evidence="5" id="KW-1185">Reference proteome</keyword>
<dbReference type="SUPFAM" id="SSF51905">
    <property type="entry name" value="FAD/NAD(P)-binding domain"/>
    <property type="match status" value="2"/>
</dbReference>
<evidence type="ECO:0000256" key="3">
    <source>
        <dbReference type="ARBA" id="ARBA00023002"/>
    </source>
</evidence>
<dbReference type="PRINTS" id="PR00469">
    <property type="entry name" value="PNDRDTASEII"/>
</dbReference>
<keyword evidence="1" id="KW-0285">Flavoprotein</keyword>
<keyword evidence="2" id="KW-0274">FAD</keyword>
<protein>
    <submittedName>
        <fullName evidence="4">NAD(P)/FAD-dependent oxidoreductase</fullName>
    </submittedName>
</protein>
<organism evidence="4 5">
    <name type="scientific">Parahaliea aestuarii</name>
    <dbReference type="NCBI Taxonomy" id="1852021"/>
    <lineage>
        <taxon>Bacteria</taxon>
        <taxon>Pseudomonadati</taxon>
        <taxon>Pseudomonadota</taxon>
        <taxon>Gammaproteobacteria</taxon>
        <taxon>Cellvibrionales</taxon>
        <taxon>Halieaceae</taxon>
        <taxon>Parahaliea</taxon>
    </lineage>
</organism>
<dbReference type="RefSeq" id="WP_148063391.1">
    <property type="nucleotide sequence ID" value="NZ_VRYZ01000002.1"/>
</dbReference>
<evidence type="ECO:0000256" key="1">
    <source>
        <dbReference type="ARBA" id="ARBA00022630"/>
    </source>
</evidence>
<dbReference type="Proteomes" id="UP000321933">
    <property type="component" value="Unassembled WGS sequence"/>
</dbReference>
<sequence>MAEQDLRVVVLGAGMAGILAGIKLLERGYRDINIYEKADRVGGTWRENTYPGLTCDVPSHHYTYSFERNPDWTRHLPPGAEIQGYFERTTEKYGLNEVIRFNEEASSAEWRDGRWHLGFHSGREDVADVLIAATGVLHKPRFPDIKGADSFEGHLFHSARWDHSVPLEGKRIGVIGNGSTGVQIISALAGKVAKLEHYQRTAQWIMPVENGYFSEEERAAFRDPAVLEEVMDVKGYMEAVEQYTQAITDSDSPGSQHMAAACLQNLEESVTDPELRERLRPDHAPLCKRLIFSPDYYQAIQHPDSELVDSGIECIEPEGIRTRDGQLHELDIIVFATGFHPDCFMRPMAISGRNGASLDKLWQERPLAYLAVSMPDFPNLFMLNGPSGPVGNFSLIDIAENQWGYIEQLMERIRSGECPEIAPTMQAMQDYEAARVEAAKQTVWFKGGCNSWYLDKDGIPSSWPWNYQRFVQEMAAPKWEAFGLSAAVAANT</sequence>
<dbReference type="InterPro" id="IPR051209">
    <property type="entry name" value="FAD-bind_Monooxygenase_sf"/>
</dbReference>
<dbReference type="PANTHER" id="PTHR42877">
    <property type="entry name" value="L-ORNITHINE N(5)-MONOOXYGENASE-RELATED"/>
    <property type="match status" value="1"/>
</dbReference>
<dbReference type="EMBL" id="VRYZ01000002">
    <property type="protein sequence ID" value="TXS93456.1"/>
    <property type="molecule type" value="Genomic_DNA"/>
</dbReference>
<dbReference type="GO" id="GO:0050660">
    <property type="term" value="F:flavin adenine dinucleotide binding"/>
    <property type="evidence" value="ECO:0007669"/>
    <property type="project" value="InterPro"/>
</dbReference>
<dbReference type="Gene3D" id="3.50.50.60">
    <property type="entry name" value="FAD/NAD(P)-binding domain"/>
    <property type="match status" value="2"/>
</dbReference>
<evidence type="ECO:0000313" key="4">
    <source>
        <dbReference type="EMBL" id="TXS93456.1"/>
    </source>
</evidence>
<dbReference type="AlphaFoldDB" id="A0A5C8ZY75"/>
<name>A0A5C8ZY75_9GAMM</name>
<evidence type="ECO:0000313" key="5">
    <source>
        <dbReference type="Proteomes" id="UP000321933"/>
    </source>
</evidence>
<dbReference type="Pfam" id="PF00743">
    <property type="entry name" value="FMO-like"/>
    <property type="match status" value="1"/>
</dbReference>
<dbReference type="GO" id="GO:0004499">
    <property type="term" value="F:N,N-dimethylaniline monooxygenase activity"/>
    <property type="evidence" value="ECO:0007669"/>
    <property type="project" value="InterPro"/>
</dbReference>
<accession>A0A5C8ZY75</accession>
<dbReference type="GO" id="GO:0050661">
    <property type="term" value="F:NADP binding"/>
    <property type="evidence" value="ECO:0007669"/>
    <property type="project" value="InterPro"/>
</dbReference>
<dbReference type="PRINTS" id="PR00368">
    <property type="entry name" value="FADPNR"/>
</dbReference>
<keyword evidence="3" id="KW-0560">Oxidoreductase</keyword>
<dbReference type="OrthoDB" id="9766402at2"/>
<evidence type="ECO:0000256" key="2">
    <source>
        <dbReference type="ARBA" id="ARBA00022827"/>
    </source>
</evidence>
<gene>
    <name evidence="4" type="ORF">FVW59_06380</name>
</gene>
<comment type="caution">
    <text evidence="4">The sequence shown here is derived from an EMBL/GenBank/DDBJ whole genome shotgun (WGS) entry which is preliminary data.</text>
</comment>
<proteinExistence type="predicted"/>
<dbReference type="InterPro" id="IPR036188">
    <property type="entry name" value="FAD/NAD-bd_sf"/>
</dbReference>
<dbReference type="InterPro" id="IPR020946">
    <property type="entry name" value="Flavin_mOase-like"/>
</dbReference>
<dbReference type="PANTHER" id="PTHR42877:SF4">
    <property type="entry name" value="FAD_NAD(P)-BINDING DOMAIN-CONTAINING PROTEIN-RELATED"/>
    <property type="match status" value="1"/>
</dbReference>